<dbReference type="EMBL" id="SODV01000001">
    <property type="protein sequence ID" value="TDW99793.1"/>
    <property type="molecule type" value="Genomic_DNA"/>
</dbReference>
<protein>
    <submittedName>
        <fullName evidence="1">Putative hydrolase of the HAD superfamily</fullName>
    </submittedName>
</protein>
<dbReference type="PANTHER" id="PTHR43611:SF3">
    <property type="entry name" value="FLAVIN MONONUCLEOTIDE HYDROLASE 1, CHLOROPLATIC"/>
    <property type="match status" value="1"/>
</dbReference>
<sequence length="203" mass="23048">MPTVKNLILDLGGVLLNLDYNRTKQAFRAYGVPDFDAHYTQFKGSTLFDDLETGKVSNEAFYRALKSELGLDLTDDQIKAAWNAMLLDFPVERIEFLKDLRTRYRLFLLSNTNAIHYEAFQKTFREASGKHLDDFFDKAYYSHLLGLRKPGPEPYQAILDEQGLKPEETLFVDDTLPNLAGAREVGMQVIHLQAPATLEGLGL</sequence>
<dbReference type="AlphaFoldDB" id="A0A4R8DP13"/>
<name>A0A4R8DP13_9BACT</name>
<dbReference type="Gene3D" id="3.40.50.1000">
    <property type="entry name" value="HAD superfamily/HAD-like"/>
    <property type="match status" value="1"/>
</dbReference>
<evidence type="ECO:0000313" key="1">
    <source>
        <dbReference type="EMBL" id="TDW99793.1"/>
    </source>
</evidence>
<proteinExistence type="predicted"/>
<dbReference type="SFLD" id="SFLDG01129">
    <property type="entry name" value="C1.5:_HAD__Beta-PGM__Phosphata"/>
    <property type="match status" value="1"/>
</dbReference>
<dbReference type="InterPro" id="IPR023198">
    <property type="entry name" value="PGP-like_dom2"/>
</dbReference>
<comment type="caution">
    <text evidence="1">The sequence shown here is derived from an EMBL/GenBank/DDBJ whole genome shotgun (WGS) entry which is preliminary data.</text>
</comment>
<evidence type="ECO:0000313" key="2">
    <source>
        <dbReference type="Proteomes" id="UP000294498"/>
    </source>
</evidence>
<dbReference type="OrthoDB" id="9797415at2"/>
<dbReference type="InterPro" id="IPR006439">
    <property type="entry name" value="HAD-SF_hydro_IA"/>
</dbReference>
<organism evidence="1 2">
    <name type="scientific">Dinghuibacter silviterrae</name>
    <dbReference type="NCBI Taxonomy" id="1539049"/>
    <lineage>
        <taxon>Bacteria</taxon>
        <taxon>Pseudomonadati</taxon>
        <taxon>Bacteroidota</taxon>
        <taxon>Chitinophagia</taxon>
        <taxon>Chitinophagales</taxon>
        <taxon>Chitinophagaceae</taxon>
        <taxon>Dinghuibacter</taxon>
    </lineage>
</organism>
<dbReference type="SUPFAM" id="SSF56784">
    <property type="entry name" value="HAD-like"/>
    <property type="match status" value="1"/>
</dbReference>
<dbReference type="Gene3D" id="1.10.150.240">
    <property type="entry name" value="Putative phosphatase, domain 2"/>
    <property type="match status" value="1"/>
</dbReference>
<dbReference type="SFLD" id="SFLDS00003">
    <property type="entry name" value="Haloacid_Dehalogenase"/>
    <property type="match status" value="1"/>
</dbReference>
<accession>A0A4R8DP13</accession>
<gene>
    <name evidence="1" type="ORF">EDB95_0805</name>
</gene>
<dbReference type="InterPro" id="IPR036412">
    <property type="entry name" value="HAD-like_sf"/>
</dbReference>
<dbReference type="RefSeq" id="WP_133990795.1">
    <property type="nucleotide sequence ID" value="NZ_SODV01000001.1"/>
</dbReference>
<dbReference type="Pfam" id="PF00702">
    <property type="entry name" value="Hydrolase"/>
    <property type="match status" value="1"/>
</dbReference>
<keyword evidence="1" id="KW-0378">Hydrolase</keyword>
<dbReference type="PANTHER" id="PTHR43611">
    <property type="entry name" value="ALPHA-D-GLUCOSE 1-PHOSPHATE PHOSPHATASE"/>
    <property type="match status" value="1"/>
</dbReference>
<dbReference type="PRINTS" id="PR00413">
    <property type="entry name" value="HADHALOGNASE"/>
</dbReference>
<keyword evidence="2" id="KW-1185">Reference proteome</keyword>
<dbReference type="Proteomes" id="UP000294498">
    <property type="component" value="Unassembled WGS sequence"/>
</dbReference>
<dbReference type="GO" id="GO:0016787">
    <property type="term" value="F:hydrolase activity"/>
    <property type="evidence" value="ECO:0007669"/>
    <property type="project" value="UniProtKB-KW"/>
</dbReference>
<reference evidence="1 2" key="1">
    <citation type="submission" date="2019-03" db="EMBL/GenBank/DDBJ databases">
        <title>Genomic Encyclopedia of Type Strains, Phase IV (KMG-IV): sequencing the most valuable type-strain genomes for metagenomic binning, comparative biology and taxonomic classification.</title>
        <authorList>
            <person name="Goeker M."/>
        </authorList>
    </citation>
    <scope>NUCLEOTIDE SEQUENCE [LARGE SCALE GENOMIC DNA]</scope>
    <source>
        <strain evidence="1 2">DSM 100059</strain>
    </source>
</reference>
<dbReference type="InterPro" id="IPR023214">
    <property type="entry name" value="HAD_sf"/>
</dbReference>
<dbReference type="CDD" id="cd02603">
    <property type="entry name" value="HAD_sEH-N_like"/>
    <property type="match status" value="1"/>
</dbReference>
<dbReference type="NCBIfam" id="TIGR01509">
    <property type="entry name" value="HAD-SF-IA-v3"/>
    <property type="match status" value="1"/>
</dbReference>